<feature type="region of interest" description="Disordered" evidence="1">
    <location>
        <begin position="462"/>
        <end position="490"/>
    </location>
</feature>
<evidence type="ECO:0000313" key="2">
    <source>
        <dbReference type="EMBL" id="RKH65864.1"/>
    </source>
</evidence>
<dbReference type="Pfam" id="PF02458">
    <property type="entry name" value="Transferase"/>
    <property type="match status" value="1"/>
</dbReference>
<proteinExistence type="predicted"/>
<evidence type="ECO:0008006" key="4">
    <source>
        <dbReference type="Google" id="ProtNLM"/>
    </source>
</evidence>
<dbReference type="PANTHER" id="PTHR31147">
    <property type="entry name" value="ACYL TRANSFERASE 4"/>
    <property type="match status" value="1"/>
</dbReference>
<sequence length="490" mass="53282">MAERILLSAPEAPQRTWALSAVDIALKDMFVSFALAFSGPIHTARFAEALRRALVQHPFFHGTLQTRNEALLLVSPAPTGNGAVALDVATVEDTLELKHWPALYRSAFIDGLVPKGRLEGQRDRPLLHLKLNHFQNASVVGLTWNHALSDLHGIYGFLGAVAQVYNGGDAPGAEPLFDRAAIWRELQLDPEAGAPPSREGRNGIVGISRLRAGLGLARYLGTGVHDAVPLCLLLDEDGVEALKAELAPTGVRASTNDVVNATLLKAFAECARDTAGTGDVGLYFPIDVRGLLGIPPGTLANCLGNASAVLSLPELSRASVAELTARNRAVVAAFGKAQLEADIRWADHWRRNTRPSSVYHHWLFGRDRVYSSNWSSQDLTRLHFEDAAFVAMLRSSRINRWLPLPAFHSTVLPLKLGEGRPLHVVRTSVRQRHFQRLARQLPQWPHVREVLRMDTGERLLAPARAHPGSPARGGPGGGVAGDARRALPPR</sequence>
<dbReference type="AlphaFoldDB" id="A0A3A8QRU7"/>
<dbReference type="EMBL" id="RAWB01000033">
    <property type="protein sequence ID" value="RKH65864.1"/>
    <property type="molecule type" value="Genomic_DNA"/>
</dbReference>
<dbReference type="Gene3D" id="3.30.559.10">
    <property type="entry name" value="Chloramphenicol acetyltransferase-like domain"/>
    <property type="match status" value="2"/>
</dbReference>
<protein>
    <recommendedName>
        <fullName evidence="4">Condensation domain-containing protein</fullName>
    </recommendedName>
</protein>
<evidence type="ECO:0000313" key="3">
    <source>
        <dbReference type="Proteomes" id="UP000272888"/>
    </source>
</evidence>
<dbReference type="InterPro" id="IPR050898">
    <property type="entry name" value="Plant_acyltransferase"/>
</dbReference>
<accession>A0A3A8QRU7</accession>
<dbReference type="RefSeq" id="WP_120642301.1">
    <property type="nucleotide sequence ID" value="NZ_RAWB01000033.1"/>
</dbReference>
<comment type="caution">
    <text evidence="2">The sequence shown here is derived from an EMBL/GenBank/DDBJ whole genome shotgun (WGS) entry which is preliminary data.</text>
</comment>
<dbReference type="Proteomes" id="UP000272888">
    <property type="component" value="Unassembled WGS sequence"/>
</dbReference>
<dbReference type="PANTHER" id="PTHR31147:SF33">
    <property type="entry name" value="N-HYDROXYCINNAMOYL_BENZOYLTRANSFERASE, PUTATIVE-RELATED"/>
    <property type="match status" value="1"/>
</dbReference>
<feature type="compositionally biased region" description="Gly residues" evidence="1">
    <location>
        <begin position="471"/>
        <end position="480"/>
    </location>
</feature>
<organism evidence="2 3">
    <name type="scientific">Corallococcus llansteffanensis</name>
    <dbReference type="NCBI Taxonomy" id="2316731"/>
    <lineage>
        <taxon>Bacteria</taxon>
        <taxon>Pseudomonadati</taxon>
        <taxon>Myxococcota</taxon>
        <taxon>Myxococcia</taxon>
        <taxon>Myxococcales</taxon>
        <taxon>Cystobacterineae</taxon>
        <taxon>Myxococcaceae</taxon>
        <taxon>Corallococcus</taxon>
    </lineage>
</organism>
<dbReference type="InterPro" id="IPR023213">
    <property type="entry name" value="CAT-like_dom_sf"/>
</dbReference>
<name>A0A3A8QRU7_9BACT</name>
<gene>
    <name evidence="2" type="ORF">D7V93_05215</name>
</gene>
<evidence type="ECO:0000256" key="1">
    <source>
        <dbReference type="SAM" id="MobiDB-lite"/>
    </source>
</evidence>
<dbReference type="SUPFAM" id="SSF52777">
    <property type="entry name" value="CoA-dependent acyltransferases"/>
    <property type="match status" value="1"/>
</dbReference>
<keyword evidence="3" id="KW-1185">Reference proteome</keyword>
<reference evidence="3" key="1">
    <citation type="submission" date="2018-09" db="EMBL/GenBank/DDBJ databases">
        <authorList>
            <person name="Livingstone P.G."/>
            <person name="Whitworth D.E."/>
        </authorList>
    </citation>
    <scope>NUCLEOTIDE SEQUENCE [LARGE SCALE GENOMIC DNA]</scope>
    <source>
        <strain evidence="3">CA051B</strain>
    </source>
</reference>